<keyword evidence="5 9" id="KW-0032">Aminotransferase</keyword>
<keyword evidence="12" id="KW-1185">Reference proteome</keyword>
<dbReference type="HOGENOM" id="CLU_017584_3_3_6"/>
<evidence type="ECO:0000256" key="1">
    <source>
        <dbReference type="ARBA" id="ARBA00001933"/>
    </source>
</evidence>
<dbReference type="InterPro" id="IPR004839">
    <property type="entry name" value="Aminotransferase_I/II_large"/>
</dbReference>
<dbReference type="Proteomes" id="UP000008871">
    <property type="component" value="Chromosome"/>
</dbReference>
<accession>Q0VNQ2</accession>
<comment type="subunit">
    <text evidence="4 9">Homodimer.</text>
</comment>
<evidence type="ECO:0000259" key="10">
    <source>
        <dbReference type="Pfam" id="PF00155"/>
    </source>
</evidence>
<evidence type="ECO:0000256" key="6">
    <source>
        <dbReference type="ARBA" id="ARBA00022679"/>
    </source>
</evidence>
<dbReference type="Pfam" id="PF00155">
    <property type="entry name" value="Aminotran_1_2"/>
    <property type="match status" value="1"/>
</dbReference>
<dbReference type="InterPro" id="IPR050106">
    <property type="entry name" value="HistidinolP_aminotransfase"/>
</dbReference>
<dbReference type="NCBIfam" id="TIGR01141">
    <property type="entry name" value="hisC"/>
    <property type="match status" value="1"/>
</dbReference>
<dbReference type="Gene3D" id="3.40.640.10">
    <property type="entry name" value="Type I PLP-dependent aspartate aminotransferase-like (Major domain)"/>
    <property type="match status" value="1"/>
</dbReference>
<organism evidence="11 12">
    <name type="scientific">Alcanivorax borkumensis (strain ATCC 700651 / DSM 11573 / NCIMB 13689 / SK2)</name>
    <dbReference type="NCBI Taxonomy" id="393595"/>
    <lineage>
        <taxon>Bacteria</taxon>
        <taxon>Pseudomonadati</taxon>
        <taxon>Pseudomonadota</taxon>
        <taxon>Gammaproteobacteria</taxon>
        <taxon>Oceanospirillales</taxon>
        <taxon>Alcanivoracaceae</taxon>
        <taxon>Alcanivorax</taxon>
    </lineage>
</organism>
<dbReference type="InterPro" id="IPR015421">
    <property type="entry name" value="PyrdxlP-dep_Trfase_major"/>
</dbReference>
<evidence type="ECO:0000256" key="9">
    <source>
        <dbReference type="HAMAP-Rule" id="MF_01023"/>
    </source>
</evidence>
<dbReference type="GO" id="GO:0004400">
    <property type="term" value="F:histidinol-phosphate transaminase activity"/>
    <property type="evidence" value="ECO:0007669"/>
    <property type="project" value="UniProtKB-UniRule"/>
</dbReference>
<dbReference type="RefSeq" id="WP_011589029.1">
    <property type="nucleotide sequence ID" value="NC_008260.1"/>
</dbReference>
<dbReference type="Gene3D" id="3.90.1150.10">
    <property type="entry name" value="Aspartate Aminotransferase, domain 1"/>
    <property type="match status" value="1"/>
</dbReference>
<comment type="pathway">
    <text evidence="2 9">Amino-acid biosynthesis; L-histidine biosynthesis; L-histidine from 5-phospho-alpha-D-ribose 1-diphosphate: step 7/9.</text>
</comment>
<dbReference type="UniPathway" id="UPA00031">
    <property type="reaction ID" value="UER00012"/>
</dbReference>
<dbReference type="PANTHER" id="PTHR43643">
    <property type="entry name" value="HISTIDINOL-PHOSPHATE AMINOTRANSFERASE 2"/>
    <property type="match status" value="1"/>
</dbReference>
<dbReference type="OrthoDB" id="9813612at2"/>
<evidence type="ECO:0000256" key="3">
    <source>
        <dbReference type="ARBA" id="ARBA00007970"/>
    </source>
</evidence>
<evidence type="ECO:0000256" key="5">
    <source>
        <dbReference type="ARBA" id="ARBA00022576"/>
    </source>
</evidence>
<feature type="domain" description="Aminotransferase class I/classII large" evidence="10">
    <location>
        <begin position="35"/>
        <end position="360"/>
    </location>
</feature>
<dbReference type="STRING" id="393595.ABO_1748"/>
<comment type="catalytic activity">
    <reaction evidence="8 9">
        <text>L-histidinol phosphate + 2-oxoglutarate = 3-(imidazol-4-yl)-2-oxopropyl phosphate + L-glutamate</text>
        <dbReference type="Rhea" id="RHEA:23744"/>
        <dbReference type="ChEBI" id="CHEBI:16810"/>
        <dbReference type="ChEBI" id="CHEBI:29985"/>
        <dbReference type="ChEBI" id="CHEBI:57766"/>
        <dbReference type="ChEBI" id="CHEBI:57980"/>
        <dbReference type="EC" id="2.6.1.9"/>
    </reaction>
</comment>
<dbReference type="AlphaFoldDB" id="Q0VNQ2"/>
<name>Q0VNQ2_ALCBS</name>
<dbReference type="PANTHER" id="PTHR43643:SF3">
    <property type="entry name" value="HISTIDINOL-PHOSPHATE AMINOTRANSFERASE"/>
    <property type="match status" value="1"/>
</dbReference>
<keyword evidence="9" id="KW-0368">Histidine biosynthesis</keyword>
<dbReference type="KEGG" id="abo:ABO_1748"/>
<gene>
    <name evidence="11" type="primary">hisC-2</name>
    <name evidence="9" type="synonym">hisC</name>
    <name evidence="11" type="ordered locus">ABO_1748</name>
</gene>
<evidence type="ECO:0000256" key="7">
    <source>
        <dbReference type="ARBA" id="ARBA00022898"/>
    </source>
</evidence>
<protein>
    <recommendedName>
        <fullName evidence="9">Histidinol-phosphate aminotransferase</fullName>
        <ecNumber evidence="9">2.6.1.9</ecNumber>
    </recommendedName>
    <alternativeName>
        <fullName evidence="9">Imidazole acetol-phosphate transaminase</fullName>
    </alternativeName>
</protein>
<dbReference type="eggNOG" id="COG0079">
    <property type="taxonomic scope" value="Bacteria"/>
</dbReference>
<keyword evidence="9" id="KW-0028">Amino-acid biosynthesis</keyword>
<dbReference type="InterPro" id="IPR015422">
    <property type="entry name" value="PyrdxlP-dep_Trfase_small"/>
</dbReference>
<comment type="similarity">
    <text evidence="3 9">Belongs to the class-II pyridoxal-phosphate-dependent aminotransferase family. Histidinol-phosphate aminotransferase subfamily.</text>
</comment>
<evidence type="ECO:0000256" key="8">
    <source>
        <dbReference type="ARBA" id="ARBA00047481"/>
    </source>
</evidence>
<sequence length="370" mass="40594">MTCDYIKLANSGVQQLKPYEPGKPIAELERELGVTDIVKLASNENPLGPSHKALHALRHLDDLHLYPDGAGFSLKAALSETLGVASNQLTLGNGSNDILELIARAYLQPGDEAIFSEYAFAIYPLVTLGCSAKPVQVCSNLYGHDLAAMADAVTERTRVMFVANPNNPTGTWFNAHALDEFLSRIPERVIVVLDEAYFEYVEESHYPNGIDRLQKYPNLVVTRTFSKIHGLAGLRVGYGVSNPQIADVLNRIRQPFNVNTPAMVAAQAALSDEDHLENSRSENTSGLVQIAEGLLTLNLEQIPSVANFIAFDCGREAMPIYQGLLKQGVIVRPLSGYGMPNHLRVTVGTSRENERFLDALKHVLKEMANE</sequence>
<dbReference type="EMBL" id="AM286690">
    <property type="protein sequence ID" value="CAL17196.1"/>
    <property type="molecule type" value="Genomic_DNA"/>
</dbReference>
<keyword evidence="7 9" id="KW-0663">Pyridoxal phosphate</keyword>
<reference evidence="11 12" key="1">
    <citation type="journal article" date="2006" name="Nat. Biotechnol.">
        <title>Genome sequence of the ubiquitous hydrocarbon-degrading marine bacterium Alcanivorax borkumensis.</title>
        <authorList>
            <person name="Schneiker S."/>
            <person name="Martins dos Santos V.A.P."/>
            <person name="Bartels D."/>
            <person name="Bekel T."/>
            <person name="Brecht M."/>
            <person name="Buhrmester J."/>
            <person name="Chernikova T.N."/>
            <person name="Denaro R."/>
            <person name="Ferrer M."/>
            <person name="Gertler C."/>
            <person name="Goesmann A."/>
            <person name="Golyshina O.V."/>
            <person name="Kaminski F."/>
            <person name="Khachane A.N."/>
            <person name="Lang S."/>
            <person name="Linke B."/>
            <person name="McHardy A.C."/>
            <person name="Meyer F."/>
            <person name="Nechitaylo T."/>
            <person name="Puehler A."/>
            <person name="Regenhardt D."/>
            <person name="Rupp O."/>
            <person name="Sabirova J.S."/>
            <person name="Selbitschka W."/>
            <person name="Yakimov M.M."/>
            <person name="Timmis K.N."/>
            <person name="Vorhoelter F.-J."/>
            <person name="Weidner S."/>
            <person name="Kaiser O."/>
            <person name="Golyshin P.N."/>
        </authorList>
    </citation>
    <scope>NUCLEOTIDE SEQUENCE [LARGE SCALE GENOMIC DNA]</scope>
    <source>
        <strain evidence="12">ATCC 700651 / DSM 11573 / NCIMB 13689 / SK2</strain>
    </source>
</reference>
<proteinExistence type="inferred from homology"/>
<evidence type="ECO:0000313" key="11">
    <source>
        <dbReference type="EMBL" id="CAL17196.1"/>
    </source>
</evidence>
<dbReference type="HAMAP" id="MF_01023">
    <property type="entry name" value="HisC_aminotrans_2"/>
    <property type="match status" value="1"/>
</dbReference>
<keyword evidence="6 9" id="KW-0808">Transferase</keyword>
<dbReference type="SUPFAM" id="SSF53383">
    <property type="entry name" value="PLP-dependent transferases"/>
    <property type="match status" value="1"/>
</dbReference>
<evidence type="ECO:0000313" key="12">
    <source>
        <dbReference type="Proteomes" id="UP000008871"/>
    </source>
</evidence>
<feature type="modified residue" description="N6-(pyridoxal phosphate)lysine" evidence="9">
    <location>
        <position position="227"/>
    </location>
</feature>
<comment type="cofactor">
    <cofactor evidence="1 9">
        <name>pyridoxal 5'-phosphate</name>
        <dbReference type="ChEBI" id="CHEBI:597326"/>
    </cofactor>
</comment>
<evidence type="ECO:0000256" key="4">
    <source>
        <dbReference type="ARBA" id="ARBA00011738"/>
    </source>
</evidence>
<dbReference type="CDD" id="cd00609">
    <property type="entry name" value="AAT_like"/>
    <property type="match status" value="1"/>
</dbReference>
<dbReference type="GO" id="GO:0030170">
    <property type="term" value="F:pyridoxal phosphate binding"/>
    <property type="evidence" value="ECO:0007669"/>
    <property type="project" value="InterPro"/>
</dbReference>
<dbReference type="GO" id="GO:0000105">
    <property type="term" value="P:L-histidine biosynthetic process"/>
    <property type="evidence" value="ECO:0007669"/>
    <property type="project" value="UniProtKB-UniRule"/>
</dbReference>
<dbReference type="InterPro" id="IPR005861">
    <property type="entry name" value="HisP_aminotrans"/>
</dbReference>
<evidence type="ECO:0000256" key="2">
    <source>
        <dbReference type="ARBA" id="ARBA00005011"/>
    </source>
</evidence>
<dbReference type="InterPro" id="IPR015424">
    <property type="entry name" value="PyrdxlP-dep_Trfase"/>
</dbReference>
<dbReference type="EC" id="2.6.1.9" evidence="9"/>